<proteinExistence type="predicted"/>
<reference evidence="2" key="1">
    <citation type="submission" date="2008-12" db="EMBL/GenBank/DDBJ databases">
        <title>Annotation of the Yersinia mollaretii ATCC 43969 genome.</title>
        <authorList>
            <person name="Read T.D."/>
            <person name="Akmal A."/>
            <person name="Bishop-Lilly K."/>
            <person name="Chen P.E."/>
            <person name="Cook C."/>
            <person name="Kiley M.P."/>
            <person name="Lentz S."/>
            <person name="Mateczun A."/>
            <person name="Nagarajan N."/>
            <person name="Nolan N."/>
            <person name="Osborne B.I."/>
            <person name="Pop M."/>
            <person name="Sozhamannan S."/>
            <person name="Stewart A.C."/>
            <person name="Sulakvelidze A."/>
            <person name="Thomason B."/>
            <person name="Willner K."/>
            <person name="Zwick M.E."/>
        </authorList>
    </citation>
    <scope>NUCLEOTIDE SEQUENCE [LARGE SCALE GENOMIC DNA]</scope>
    <source>
        <strain evidence="2">ATCC 43969</strain>
    </source>
</reference>
<dbReference type="Proteomes" id="UP000003027">
    <property type="component" value="Unassembled WGS sequence"/>
</dbReference>
<sequence>MLIYLKKKQPRVININQVKYPLGGHVENIMIDEGKILSRHEFKNEKSNLTIAAITFTLLLILLLIAVSITNSTFSTLTTLSILCVVISALSLSLMIYYRLNNSPMFTYFLYEKGVRVFNHDNGNVYFIPFNKIKYIHKYHTGINPNGKINTMAFRTSKTQSWNIIIKNISNAFPLINTIIHQQVMHVGVVSLNTLSLGKNVIFELIKKNDKWLNLPIVKGILNIIKANSTQMDTTPLTLNAHALMTIEGIIYIEDISYVKVSREKHHEKIQLFNAEGNILLSLDYSALISADLFIALIEHMIQNRIPAYSD</sequence>
<dbReference type="EMBL" id="AALD02000010">
    <property type="protein sequence ID" value="EEQ11273.1"/>
    <property type="molecule type" value="Genomic_DNA"/>
</dbReference>
<evidence type="ECO:0008006" key="4">
    <source>
        <dbReference type="Google" id="ProtNLM"/>
    </source>
</evidence>
<gene>
    <name evidence="2" type="ORF">ymoll0001_29500</name>
</gene>
<keyword evidence="1" id="KW-0812">Transmembrane</keyword>
<keyword evidence="3" id="KW-1185">Reference proteome</keyword>
<name>A0ABM9YBS1_YERMW</name>
<keyword evidence="1" id="KW-0472">Membrane</keyword>
<feature type="transmembrane region" description="Helical" evidence="1">
    <location>
        <begin position="49"/>
        <end position="70"/>
    </location>
</feature>
<evidence type="ECO:0000256" key="1">
    <source>
        <dbReference type="SAM" id="Phobius"/>
    </source>
</evidence>
<feature type="transmembrane region" description="Helical" evidence="1">
    <location>
        <begin position="76"/>
        <end position="98"/>
    </location>
</feature>
<comment type="caution">
    <text evidence="2">The sequence shown here is derived from an EMBL/GenBank/DDBJ whole genome shotgun (WGS) entry which is preliminary data.</text>
</comment>
<accession>A0ABM9YBS1</accession>
<evidence type="ECO:0000313" key="3">
    <source>
        <dbReference type="Proteomes" id="UP000003027"/>
    </source>
</evidence>
<keyword evidence="1" id="KW-1133">Transmembrane helix</keyword>
<protein>
    <recommendedName>
        <fullName evidence="4">DUF3137 domain-containing protein</fullName>
    </recommendedName>
</protein>
<evidence type="ECO:0000313" key="2">
    <source>
        <dbReference type="EMBL" id="EEQ11273.1"/>
    </source>
</evidence>
<organism evidence="2 3">
    <name type="scientific">Yersinia mollaretii (strain ATCC 43969 / DSM 18520 / CIP 103324 / CNY 7263 / WAIP 204)</name>
    <dbReference type="NCBI Taxonomy" id="349967"/>
    <lineage>
        <taxon>Bacteria</taxon>
        <taxon>Pseudomonadati</taxon>
        <taxon>Pseudomonadota</taxon>
        <taxon>Gammaproteobacteria</taxon>
        <taxon>Enterobacterales</taxon>
        <taxon>Yersiniaceae</taxon>
        <taxon>Yersinia</taxon>
    </lineage>
</organism>